<gene>
    <name evidence="1" type="ORF">C7I55_06590</name>
</gene>
<proteinExistence type="predicted"/>
<dbReference type="AlphaFoldDB" id="A0A2P7QWH0"/>
<sequence length="114" mass="12622">MEATFEGARERLTDTLIARALDGDMTAMRLCLARIAPPPRDVPIALDLDSVRDARETLEASSAVITAMAEGEVTPMEASRAMTVLVKHKTIVECELLERRMTALEEHLKTLDRT</sequence>
<accession>A0A2P7QWH0</accession>
<protein>
    <submittedName>
        <fullName evidence="1">Uncharacterized protein</fullName>
    </submittedName>
</protein>
<evidence type="ECO:0000313" key="1">
    <source>
        <dbReference type="EMBL" id="PSJ42299.1"/>
    </source>
</evidence>
<name>A0A2P7QWH0_9SPHN</name>
<dbReference type="Proteomes" id="UP000241167">
    <property type="component" value="Unassembled WGS sequence"/>
</dbReference>
<dbReference type="OrthoDB" id="2086138at2"/>
<evidence type="ECO:0000313" key="2">
    <source>
        <dbReference type="Proteomes" id="UP000241167"/>
    </source>
</evidence>
<reference evidence="1 2" key="1">
    <citation type="submission" date="2018-03" db="EMBL/GenBank/DDBJ databases">
        <title>The draft genome of Sphingosinicella sp. GL-C-18.</title>
        <authorList>
            <person name="Liu L."/>
            <person name="Li L."/>
            <person name="Liang L."/>
            <person name="Zhang X."/>
            <person name="Wang T."/>
        </authorList>
    </citation>
    <scope>NUCLEOTIDE SEQUENCE [LARGE SCALE GENOMIC DNA]</scope>
    <source>
        <strain evidence="1 2">GL-C-18</strain>
    </source>
</reference>
<organism evidence="1 2">
    <name type="scientific">Allosphingosinicella deserti</name>
    <dbReference type="NCBI Taxonomy" id="2116704"/>
    <lineage>
        <taxon>Bacteria</taxon>
        <taxon>Pseudomonadati</taxon>
        <taxon>Pseudomonadota</taxon>
        <taxon>Alphaproteobacteria</taxon>
        <taxon>Sphingomonadales</taxon>
        <taxon>Sphingomonadaceae</taxon>
        <taxon>Allosphingosinicella</taxon>
    </lineage>
</organism>
<dbReference type="EMBL" id="PXYI01000002">
    <property type="protein sequence ID" value="PSJ42299.1"/>
    <property type="molecule type" value="Genomic_DNA"/>
</dbReference>
<comment type="caution">
    <text evidence="1">The sequence shown here is derived from an EMBL/GenBank/DDBJ whole genome shotgun (WGS) entry which is preliminary data.</text>
</comment>
<keyword evidence="2" id="KW-1185">Reference proteome</keyword>